<dbReference type="PROSITE" id="PS00866">
    <property type="entry name" value="CPSASE_1"/>
    <property type="match status" value="1"/>
</dbReference>
<dbReference type="InterPro" id="IPR002474">
    <property type="entry name" value="CarbamoylP_synth_ssu_N"/>
</dbReference>
<dbReference type="Proteomes" id="UP000694551">
    <property type="component" value="Unplaced"/>
</dbReference>
<dbReference type="InterPro" id="IPR006274">
    <property type="entry name" value="CarbamoylP_synth_ssu"/>
</dbReference>
<dbReference type="PANTHER" id="PTHR11405">
    <property type="entry name" value="CARBAMOYLTRANSFERASE FAMILY MEMBER"/>
    <property type="match status" value="1"/>
</dbReference>
<name>A0A8D0F857_STROC</name>
<reference evidence="11" key="2">
    <citation type="submission" date="2025-09" db="UniProtKB">
        <authorList>
            <consortium name="Ensembl"/>
        </authorList>
    </citation>
    <scope>IDENTIFICATION</scope>
</reference>
<dbReference type="Pfam" id="PF02786">
    <property type="entry name" value="CPSase_L_D2"/>
    <property type="match status" value="1"/>
</dbReference>
<evidence type="ECO:0000256" key="6">
    <source>
        <dbReference type="ARBA" id="ARBA00047359"/>
    </source>
</evidence>
<feature type="region of interest" description="Disordered" evidence="8">
    <location>
        <begin position="40"/>
        <end position="104"/>
    </location>
</feature>
<dbReference type="InterPro" id="IPR016185">
    <property type="entry name" value="PreATP-grasp_dom_sf"/>
</dbReference>
<dbReference type="Gene3D" id="3.40.50.20">
    <property type="match status" value="1"/>
</dbReference>
<dbReference type="InterPro" id="IPR011761">
    <property type="entry name" value="ATP-grasp"/>
</dbReference>
<evidence type="ECO:0000256" key="3">
    <source>
        <dbReference type="ARBA" id="ARBA00022741"/>
    </source>
</evidence>
<dbReference type="PROSITE" id="PS51273">
    <property type="entry name" value="GATASE_TYPE_1"/>
    <property type="match status" value="1"/>
</dbReference>
<reference evidence="11" key="1">
    <citation type="submission" date="2025-08" db="UniProtKB">
        <authorList>
            <consortium name="Ensembl"/>
        </authorList>
    </citation>
    <scope>IDENTIFICATION</scope>
</reference>
<evidence type="ECO:0000256" key="5">
    <source>
        <dbReference type="ARBA" id="ARBA00044063"/>
    </source>
</evidence>
<dbReference type="Gene3D" id="3.40.50.880">
    <property type="match status" value="1"/>
</dbReference>
<dbReference type="Gene3D" id="3.50.30.20">
    <property type="entry name" value="Carbamoyl-phosphate synthase small subunit, N-terminal domain"/>
    <property type="match status" value="1"/>
</dbReference>
<evidence type="ECO:0000313" key="11">
    <source>
        <dbReference type="Ensembl" id="ENSSOCP00000011539.1"/>
    </source>
</evidence>
<dbReference type="InterPro" id="IPR029062">
    <property type="entry name" value="Class_I_gatase-like"/>
</dbReference>
<dbReference type="SUPFAM" id="SSF48108">
    <property type="entry name" value="Carbamoyl phosphate synthetase, large subunit connection domain"/>
    <property type="match status" value="1"/>
</dbReference>
<dbReference type="EC" id="6.3.4.16" evidence="5"/>
<dbReference type="Pfam" id="PF00117">
    <property type="entry name" value="GATase"/>
    <property type="match status" value="1"/>
</dbReference>
<dbReference type="SMART" id="SM01097">
    <property type="entry name" value="CPSase_sm_chain"/>
    <property type="match status" value="1"/>
</dbReference>
<accession>A0A8D0F857</accession>
<dbReference type="InterPro" id="IPR036897">
    <property type="entry name" value="CarbamoylP_synth_lsu_oligo_sf"/>
</dbReference>
<dbReference type="PROSITE" id="PS00867">
    <property type="entry name" value="CPSASE_2"/>
    <property type="match status" value="1"/>
</dbReference>
<dbReference type="Gene3D" id="3.30.470.20">
    <property type="entry name" value="ATP-grasp fold, B domain"/>
    <property type="match status" value="1"/>
</dbReference>
<dbReference type="FunFam" id="3.40.50.880:FF:000006">
    <property type="entry name" value="Carbamoyl-phosphate synthase 1, mitochondrial"/>
    <property type="match status" value="1"/>
</dbReference>
<dbReference type="GO" id="GO:0006207">
    <property type="term" value="P:'de novo' pyrimidine nucleobase biosynthetic process"/>
    <property type="evidence" value="ECO:0007669"/>
    <property type="project" value="InterPro"/>
</dbReference>
<dbReference type="PANTHER" id="PTHR11405:SF5">
    <property type="entry name" value="CAD PROTEIN"/>
    <property type="match status" value="1"/>
</dbReference>
<comment type="catalytic activity">
    <reaction evidence="6">
        <text>hydrogencarbonate + NH4(+) + 2 ATP = carbamoyl phosphate + 2 ADP + phosphate + 2 H(+)</text>
        <dbReference type="Rhea" id="RHEA:18029"/>
        <dbReference type="ChEBI" id="CHEBI:15378"/>
        <dbReference type="ChEBI" id="CHEBI:17544"/>
        <dbReference type="ChEBI" id="CHEBI:28938"/>
        <dbReference type="ChEBI" id="CHEBI:30616"/>
        <dbReference type="ChEBI" id="CHEBI:43474"/>
        <dbReference type="ChEBI" id="CHEBI:58228"/>
        <dbReference type="ChEBI" id="CHEBI:456216"/>
        <dbReference type="EC" id="6.3.4.16"/>
    </reaction>
</comment>
<organism evidence="11 12">
    <name type="scientific">Strix occidentalis caurina</name>
    <name type="common">northern spotted owl</name>
    <dbReference type="NCBI Taxonomy" id="311401"/>
    <lineage>
        <taxon>Eukaryota</taxon>
        <taxon>Metazoa</taxon>
        <taxon>Chordata</taxon>
        <taxon>Craniata</taxon>
        <taxon>Vertebrata</taxon>
        <taxon>Euteleostomi</taxon>
        <taxon>Archelosauria</taxon>
        <taxon>Archosauria</taxon>
        <taxon>Dinosauria</taxon>
        <taxon>Saurischia</taxon>
        <taxon>Theropoda</taxon>
        <taxon>Coelurosauria</taxon>
        <taxon>Aves</taxon>
        <taxon>Neognathae</taxon>
        <taxon>Neoaves</taxon>
        <taxon>Telluraves</taxon>
        <taxon>Strigiformes</taxon>
        <taxon>Strigidae</taxon>
        <taxon>Strix</taxon>
    </lineage>
</organism>
<evidence type="ECO:0000256" key="4">
    <source>
        <dbReference type="ARBA" id="ARBA00022840"/>
    </source>
</evidence>
<dbReference type="HAMAP" id="MF_01209">
    <property type="entry name" value="CPSase_S_chain"/>
    <property type="match status" value="1"/>
</dbReference>
<dbReference type="CDD" id="cd01744">
    <property type="entry name" value="GATase1_CPSase"/>
    <property type="match status" value="1"/>
</dbReference>
<dbReference type="InterPro" id="IPR017926">
    <property type="entry name" value="GATASE"/>
</dbReference>
<evidence type="ECO:0000313" key="12">
    <source>
        <dbReference type="Proteomes" id="UP000694551"/>
    </source>
</evidence>
<keyword evidence="4 7" id="KW-0067">ATP-binding</keyword>
<evidence type="ECO:0000256" key="2">
    <source>
        <dbReference type="ARBA" id="ARBA00022737"/>
    </source>
</evidence>
<dbReference type="FunFam" id="3.40.50.20:FF:000011">
    <property type="entry name" value="CAD protein-like isoform X1"/>
    <property type="match status" value="1"/>
</dbReference>
<feature type="compositionally biased region" description="Basic residues" evidence="8">
    <location>
        <begin position="78"/>
        <end position="89"/>
    </location>
</feature>
<dbReference type="FunFam" id="3.50.30.20:FF:000002">
    <property type="entry name" value="Carbamoyl-phosphate synthase 1, mitochondrial"/>
    <property type="match status" value="1"/>
</dbReference>
<dbReference type="GO" id="GO:0005524">
    <property type="term" value="F:ATP binding"/>
    <property type="evidence" value="ECO:0007669"/>
    <property type="project" value="UniProtKB-UniRule"/>
</dbReference>
<dbReference type="InterPro" id="IPR058047">
    <property type="entry name" value="CPSase_preATP-grasp"/>
</dbReference>
<dbReference type="NCBIfam" id="TIGR01368">
    <property type="entry name" value="CPSaseIIsmall"/>
    <property type="match status" value="1"/>
</dbReference>
<evidence type="ECO:0000256" key="7">
    <source>
        <dbReference type="PROSITE-ProRule" id="PRU00409"/>
    </source>
</evidence>
<keyword evidence="3 7" id="KW-0547">Nucleotide-binding</keyword>
<dbReference type="InterPro" id="IPR005480">
    <property type="entry name" value="CPSase_lsu_oligo"/>
</dbReference>
<dbReference type="GO" id="GO:0004087">
    <property type="term" value="F:carbamoyl-phosphate synthase (ammonia) activity"/>
    <property type="evidence" value="ECO:0007669"/>
    <property type="project" value="UniProtKB-EC"/>
</dbReference>
<dbReference type="GO" id="GO:0046872">
    <property type="term" value="F:metal ion binding"/>
    <property type="evidence" value="ECO:0007669"/>
    <property type="project" value="InterPro"/>
</dbReference>
<dbReference type="GO" id="GO:0004070">
    <property type="term" value="F:aspartate carbamoyltransferase activity"/>
    <property type="evidence" value="ECO:0007669"/>
    <property type="project" value="TreeGrafter"/>
</dbReference>
<dbReference type="SMART" id="SM01096">
    <property type="entry name" value="CPSase_L_D3"/>
    <property type="match status" value="1"/>
</dbReference>
<dbReference type="InterPro" id="IPR035686">
    <property type="entry name" value="CPSase_GATase1"/>
</dbReference>
<dbReference type="Ensembl" id="ENSSOCT00000011844.1">
    <property type="protein sequence ID" value="ENSSOCP00000011539.1"/>
    <property type="gene ID" value="ENSSOCG00000008702.1"/>
</dbReference>
<dbReference type="SUPFAM" id="SSF52317">
    <property type="entry name" value="Class I glutamine amidotransferase-like"/>
    <property type="match status" value="1"/>
</dbReference>
<feature type="compositionally biased region" description="Low complexity" evidence="8">
    <location>
        <begin position="45"/>
        <end position="77"/>
    </location>
</feature>
<dbReference type="AlphaFoldDB" id="A0A8D0F857"/>
<dbReference type="InterPro" id="IPR005479">
    <property type="entry name" value="CPAse_ATP-bd"/>
</dbReference>
<protein>
    <recommendedName>
        <fullName evidence="5">carbamoyl-phosphate synthase (ammonia)</fullName>
        <ecNumber evidence="5">6.3.4.16</ecNumber>
    </recommendedName>
</protein>
<keyword evidence="1" id="KW-0436">Ligase</keyword>
<dbReference type="Pfam" id="PF02787">
    <property type="entry name" value="CPSase_L_D3"/>
    <property type="match status" value="1"/>
</dbReference>
<evidence type="ECO:0000259" key="10">
    <source>
        <dbReference type="PROSITE" id="PS50975"/>
    </source>
</evidence>
<dbReference type="Gene3D" id="1.10.1030.10">
    <property type="entry name" value="Carbamoyl-phosphate synthetase, large subunit oligomerisation domain"/>
    <property type="match status" value="1"/>
</dbReference>
<dbReference type="SUPFAM" id="SSF52440">
    <property type="entry name" value="PreATP-grasp domain"/>
    <property type="match status" value="1"/>
</dbReference>
<sequence>MLFPVLFLPFLSVCLLLPTHFFPHLRARLPVARAPLYPPGPCSPRSPRSRQQWSRSVRSALPRPAPAGVGPARPRPGSSRRRHRRRRLRAPSPPPPGPRRRARGAAMGRLVLQDGSVLRGRPFGAAGAAAAGEVVFQTGVVGYPEALTDPSYKAQILVLTYPLVGNYGVPRDETDPFGLSRWFESDKIHVAALVVGECSETPSHWSASRSLDQWLKEQNIPGLEGVDTRALTKKIREKGTLLGKLVPDGTPEESLCFEDPNKRHLVQEVSLKVGGSLRVTAVDCGLKYNQVRCLCERGAAVTVVPWDHPLDTADFDGLFISNGPGDPQLCQETVSSLRRVLDAPQPKPVFGICLGHQLLSLALGARTYKMKYGNRGHNQPCLHEDTQRCFITAQNHGFAVEAGSLPPGWAPLFTNANDSSNEGLVHQHKPFFSVQFHPEHRAGPTDLEGLFDVFRLRDWLTYDKALAGGQDAARPRKVLILGSGGLSIGQAGEFDYSGSQAIKALKEENIQTVLINPNIATVQTSKGLADKVYFLPITPEYVTQVIRNERPDGVLLTFGGQTALNCGVELTKAGVLERYRVRVLGTPVASIEMTEDRKVFVEKMEEIGEHVAPSEAAASLEQAQAAAERLGYPVLVRSAYALGGLGSGFANTREELVALVSQAFTHTSQVLVDKSLKGWKEIEYEVVRDAYSNCVTVCNMENLDPLGIHTGESIVVAPSQTLNDTEYFLLRRTAVKVVQHLGIVGECNIQFALNPESEQYYIIEVNARLSRSSALASKATGYPLAYVAAKLALGIPLPLLRNSVTNSTTANFEPSLDYCVVKIPRWDLSKFLRVSTKIGSSMKSVGEVMAIGRNFEEAFQKALRMVDENCVGFDHTVKPASDELETPTDKRIFVLAAALRAGYSIERLYELTKIDRWFLHKMKNITDHAVLLESYREEQSTMPPAVLERAKQLGFSDKQVALAVLR</sequence>
<dbReference type="NCBIfam" id="NF003671">
    <property type="entry name" value="PRK05294.1"/>
    <property type="match status" value="1"/>
</dbReference>
<dbReference type="GO" id="GO:0006228">
    <property type="term" value="P:UTP biosynthetic process"/>
    <property type="evidence" value="ECO:0007669"/>
    <property type="project" value="TreeGrafter"/>
</dbReference>
<dbReference type="InterPro" id="IPR036480">
    <property type="entry name" value="CarbP_synth_ssu_N_sf"/>
</dbReference>
<evidence type="ECO:0000256" key="1">
    <source>
        <dbReference type="ARBA" id="ARBA00022598"/>
    </source>
</evidence>
<dbReference type="GO" id="GO:0006541">
    <property type="term" value="P:glutamine metabolic process"/>
    <property type="evidence" value="ECO:0007669"/>
    <property type="project" value="InterPro"/>
</dbReference>
<evidence type="ECO:0000256" key="9">
    <source>
        <dbReference type="SAM" id="SignalP"/>
    </source>
</evidence>
<dbReference type="PRINTS" id="PR00096">
    <property type="entry name" value="GATASE"/>
</dbReference>
<keyword evidence="12" id="KW-1185">Reference proteome</keyword>
<feature type="domain" description="ATP-grasp" evidence="10">
    <location>
        <begin position="601"/>
        <end position="793"/>
    </location>
</feature>
<dbReference type="GO" id="GO:0004151">
    <property type="term" value="F:dihydroorotase activity"/>
    <property type="evidence" value="ECO:0007669"/>
    <property type="project" value="TreeGrafter"/>
</dbReference>
<dbReference type="Pfam" id="PF00988">
    <property type="entry name" value="CPSase_sm_chain"/>
    <property type="match status" value="1"/>
</dbReference>
<feature type="signal peptide" evidence="9">
    <location>
        <begin position="1"/>
        <end position="27"/>
    </location>
</feature>
<dbReference type="InterPro" id="IPR005483">
    <property type="entry name" value="CPSase_dom"/>
</dbReference>
<dbReference type="GO" id="GO:0004088">
    <property type="term" value="F:carbamoyl-phosphate synthase (glutamine-hydrolyzing) activity"/>
    <property type="evidence" value="ECO:0007669"/>
    <property type="project" value="InterPro"/>
</dbReference>
<dbReference type="PRINTS" id="PR00097">
    <property type="entry name" value="ANTSNTHASEII"/>
</dbReference>
<keyword evidence="9" id="KW-0732">Signal</keyword>
<dbReference type="GO" id="GO:0019240">
    <property type="term" value="P:citrulline biosynthetic process"/>
    <property type="evidence" value="ECO:0007669"/>
    <property type="project" value="TreeGrafter"/>
</dbReference>
<dbReference type="PROSITE" id="PS50975">
    <property type="entry name" value="ATP_GRASP"/>
    <property type="match status" value="1"/>
</dbReference>
<evidence type="ECO:0000256" key="8">
    <source>
        <dbReference type="SAM" id="MobiDB-lite"/>
    </source>
</evidence>
<dbReference type="GO" id="GO:0005829">
    <property type="term" value="C:cytosol"/>
    <property type="evidence" value="ECO:0007669"/>
    <property type="project" value="TreeGrafter"/>
</dbReference>
<dbReference type="FunFam" id="3.30.470.20:FF:000001">
    <property type="entry name" value="Carbamoyl-phosphate synthase large chain"/>
    <property type="match status" value="1"/>
</dbReference>
<dbReference type="Pfam" id="PF25596">
    <property type="entry name" value="CPSase_L_D1"/>
    <property type="match status" value="1"/>
</dbReference>
<dbReference type="SUPFAM" id="SSF56059">
    <property type="entry name" value="Glutathione synthetase ATP-binding domain-like"/>
    <property type="match status" value="1"/>
</dbReference>
<dbReference type="PRINTS" id="PR00099">
    <property type="entry name" value="CPSGATASE"/>
</dbReference>
<dbReference type="NCBIfam" id="NF009475">
    <property type="entry name" value="PRK12838.1"/>
    <property type="match status" value="1"/>
</dbReference>
<keyword evidence="2" id="KW-0677">Repeat</keyword>
<proteinExistence type="inferred from homology"/>
<dbReference type="SUPFAM" id="SSF52021">
    <property type="entry name" value="Carbamoyl phosphate synthetase, small subunit N-terminal domain"/>
    <property type="match status" value="1"/>
</dbReference>
<feature type="chain" id="PRO_5034992834" description="carbamoyl-phosphate synthase (ammonia)" evidence="9">
    <location>
        <begin position="28"/>
        <end position="966"/>
    </location>
</feature>
<dbReference type="PRINTS" id="PR00098">
    <property type="entry name" value="CPSASE"/>
</dbReference>